<protein>
    <submittedName>
        <fullName evidence="1">Uncharacterized protein</fullName>
    </submittedName>
</protein>
<dbReference type="AlphaFoldDB" id="A0A4P9XJI8"/>
<evidence type="ECO:0000313" key="1">
    <source>
        <dbReference type="EMBL" id="RKP05922.1"/>
    </source>
</evidence>
<evidence type="ECO:0000313" key="2">
    <source>
        <dbReference type="Proteomes" id="UP000271241"/>
    </source>
</evidence>
<keyword evidence="2" id="KW-1185">Reference proteome</keyword>
<gene>
    <name evidence="1" type="ORF">THASP1DRAFT_32252</name>
</gene>
<accession>A0A4P9XJI8</accession>
<organism evidence="1 2">
    <name type="scientific">Thamnocephalis sphaerospora</name>
    <dbReference type="NCBI Taxonomy" id="78915"/>
    <lineage>
        <taxon>Eukaryota</taxon>
        <taxon>Fungi</taxon>
        <taxon>Fungi incertae sedis</taxon>
        <taxon>Zoopagomycota</taxon>
        <taxon>Zoopagomycotina</taxon>
        <taxon>Zoopagomycetes</taxon>
        <taxon>Zoopagales</taxon>
        <taxon>Sigmoideomycetaceae</taxon>
        <taxon>Thamnocephalis</taxon>
    </lineage>
</organism>
<proteinExistence type="predicted"/>
<dbReference type="Proteomes" id="UP000271241">
    <property type="component" value="Unassembled WGS sequence"/>
</dbReference>
<reference evidence="2" key="1">
    <citation type="journal article" date="2018" name="Nat. Microbiol.">
        <title>Leveraging single-cell genomics to expand the fungal tree of life.</title>
        <authorList>
            <person name="Ahrendt S.R."/>
            <person name="Quandt C.A."/>
            <person name="Ciobanu D."/>
            <person name="Clum A."/>
            <person name="Salamov A."/>
            <person name="Andreopoulos B."/>
            <person name="Cheng J.F."/>
            <person name="Woyke T."/>
            <person name="Pelin A."/>
            <person name="Henrissat B."/>
            <person name="Reynolds N.K."/>
            <person name="Benny G.L."/>
            <person name="Smith M.E."/>
            <person name="James T.Y."/>
            <person name="Grigoriev I.V."/>
        </authorList>
    </citation>
    <scope>NUCLEOTIDE SEQUENCE [LARGE SCALE GENOMIC DNA]</scope>
    <source>
        <strain evidence="2">RSA 1356</strain>
    </source>
</reference>
<sequence>MHGGLESAGHKLQLCDDMLMACAPALGFHSYVWSLPRLEAQFHGTATFERNPLPATGDSPAWLLRSRAHHHFLGIGHLQLVPTHLTKCTEYRILLCKHLLSPSTYRWALVIPGQTAASCTAMDSGCCKAPFFNARLVMAQSFDDDRCVLVACSDTSVADMLAIFSFISNDFVWTYSRDPDPHCAIIPSHRPTEDSDSIQDIISWQASNRLLSIHRCYYKVFSLHHNGLPKQQAYGRHPPKRLSEHMYVTGLTSMPANCDIHPSQSVKAADDVMALNIARESVLGCRLETGISSETLDMATALGVVVAVTASTINFIIPAV</sequence>
<name>A0A4P9XJI8_9FUNG</name>
<dbReference type="EMBL" id="KZ992999">
    <property type="protein sequence ID" value="RKP05922.1"/>
    <property type="molecule type" value="Genomic_DNA"/>
</dbReference>